<dbReference type="PANTHER" id="PTHR43995">
    <property type="entry name" value="PRE-MRNA-PROCESSING FACTOR 19"/>
    <property type="match status" value="1"/>
</dbReference>
<comment type="similarity">
    <text evidence="1">Belongs to the WD repeat PRP19 family.</text>
</comment>
<dbReference type="PANTHER" id="PTHR43995:SF1">
    <property type="entry name" value="PRE-MRNA-PROCESSING FACTOR 19"/>
    <property type="match status" value="1"/>
</dbReference>
<dbReference type="AlphaFoldDB" id="A0A427B4D5"/>
<dbReference type="GO" id="GO:0005737">
    <property type="term" value="C:cytoplasm"/>
    <property type="evidence" value="ECO:0007669"/>
    <property type="project" value="TreeGrafter"/>
</dbReference>
<dbReference type="EMBL" id="AMZH03000514">
    <property type="protein sequence ID" value="RRT83330.1"/>
    <property type="molecule type" value="Genomic_DNA"/>
</dbReference>
<comment type="subunit">
    <text evidence="1">Homotetramer.</text>
</comment>
<dbReference type="InterPro" id="IPR015943">
    <property type="entry name" value="WD40/YVTN_repeat-like_dom_sf"/>
</dbReference>
<proteinExistence type="inferred from homology"/>
<dbReference type="UniPathway" id="UPA00143"/>
<keyword evidence="1" id="KW-0234">DNA repair</keyword>
<comment type="pathway">
    <text evidence="1">Protein modification; protein ubiquitination.</text>
</comment>
<dbReference type="GO" id="GO:0071006">
    <property type="term" value="C:U2-type catalytic step 1 spliceosome"/>
    <property type="evidence" value="ECO:0007669"/>
    <property type="project" value="TreeGrafter"/>
</dbReference>
<evidence type="ECO:0000313" key="2">
    <source>
        <dbReference type="EMBL" id="RRT83330.1"/>
    </source>
</evidence>
<evidence type="ECO:0000256" key="1">
    <source>
        <dbReference type="RuleBase" id="RU367101"/>
    </source>
</evidence>
<dbReference type="GO" id="GO:0006281">
    <property type="term" value="P:DNA repair"/>
    <property type="evidence" value="ECO:0007669"/>
    <property type="project" value="UniProtKB-KW"/>
</dbReference>
<reference evidence="2 3" key="1">
    <citation type="journal article" date="2014" name="Agronomy (Basel)">
        <title>A Draft Genome Sequence for Ensete ventricosum, the Drought-Tolerant Tree Against Hunger.</title>
        <authorList>
            <person name="Harrison J."/>
            <person name="Moore K.A."/>
            <person name="Paszkiewicz K."/>
            <person name="Jones T."/>
            <person name="Grant M."/>
            <person name="Ambacheew D."/>
            <person name="Muzemil S."/>
            <person name="Studholme D.J."/>
        </authorList>
    </citation>
    <scope>NUCLEOTIDE SEQUENCE [LARGE SCALE GENOMIC DNA]</scope>
</reference>
<dbReference type="InterPro" id="IPR036322">
    <property type="entry name" value="WD40_repeat_dom_sf"/>
</dbReference>
<dbReference type="GO" id="GO:0061630">
    <property type="term" value="F:ubiquitin protein ligase activity"/>
    <property type="evidence" value="ECO:0007669"/>
    <property type="project" value="UniProtKB-UniRule"/>
</dbReference>
<protein>
    <recommendedName>
        <fullName evidence="1">Pre-mRNA-processing factor 19</fullName>
        <ecNumber evidence="1">2.3.2.27</ecNumber>
    </recommendedName>
</protein>
<dbReference type="SUPFAM" id="SSF50978">
    <property type="entry name" value="WD40 repeat-like"/>
    <property type="match status" value="1"/>
</dbReference>
<comment type="subcellular location">
    <subcellularLocation>
        <location evidence="1">Nucleus</location>
    </subcellularLocation>
</comment>
<dbReference type="GO" id="GO:0070534">
    <property type="term" value="P:protein K63-linked ubiquitination"/>
    <property type="evidence" value="ECO:0007669"/>
    <property type="project" value="UniProtKB-UniRule"/>
</dbReference>
<organism evidence="2 3">
    <name type="scientific">Ensete ventricosum</name>
    <name type="common">Abyssinian banana</name>
    <name type="synonym">Musa ensete</name>
    <dbReference type="NCBI Taxonomy" id="4639"/>
    <lineage>
        <taxon>Eukaryota</taxon>
        <taxon>Viridiplantae</taxon>
        <taxon>Streptophyta</taxon>
        <taxon>Embryophyta</taxon>
        <taxon>Tracheophyta</taxon>
        <taxon>Spermatophyta</taxon>
        <taxon>Magnoliopsida</taxon>
        <taxon>Liliopsida</taxon>
        <taxon>Zingiberales</taxon>
        <taxon>Musaceae</taxon>
        <taxon>Ensete</taxon>
    </lineage>
</organism>
<dbReference type="Pfam" id="PF00400">
    <property type="entry name" value="WD40"/>
    <property type="match status" value="2"/>
</dbReference>
<dbReference type="Proteomes" id="UP000287651">
    <property type="component" value="Unassembled WGS sequence"/>
</dbReference>
<comment type="caution">
    <text evidence="2">The sequence shown here is derived from an EMBL/GenBank/DDBJ whole genome shotgun (WGS) entry which is preliminary data.</text>
</comment>
<dbReference type="GO" id="GO:0000974">
    <property type="term" value="C:Prp19 complex"/>
    <property type="evidence" value="ECO:0007669"/>
    <property type="project" value="UniProtKB-UniRule"/>
</dbReference>
<evidence type="ECO:0000313" key="3">
    <source>
        <dbReference type="Proteomes" id="UP000287651"/>
    </source>
</evidence>
<keyword evidence="1" id="KW-0539">Nucleus</keyword>
<comment type="function">
    <text evidence="1">Ubiquitin-protein ligase which is mainly involved pre-mRNA splicing and DNA repair. Required for pre-mRNA splicing as component of the spliceosome.</text>
</comment>
<comment type="catalytic activity">
    <reaction evidence="1">
        <text>S-ubiquitinyl-[E2 ubiquitin-conjugating enzyme]-L-cysteine + [acceptor protein]-L-lysine = [E2 ubiquitin-conjugating enzyme]-L-cysteine + N(6)-ubiquitinyl-[acceptor protein]-L-lysine.</text>
        <dbReference type="EC" id="2.3.2.27"/>
    </reaction>
</comment>
<dbReference type="GO" id="GO:0000398">
    <property type="term" value="P:mRNA splicing, via spliceosome"/>
    <property type="evidence" value="ECO:0007669"/>
    <property type="project" value="InterPro"/>
</dbReference>
<accession>A0A427B4D5</accession>
<dbReference type="EC" id="2.3.2.27" evidence="1"/>
<keyword evidence="1" id="KW-0507">mRNA processing</keyword>
<gene>
    <name evidence="2" type="ORF">B296_00017938</name>
</gene>
<dbReference type="InterPro" id="IPR038959">
    <property type="entry name" value="Prp19"/>
</dbReference>
<dbReference type="InterPro" id="IPR001680">
    <property type="entry name" value="WD40_rpt"/>
</dbReference>
<name>A0A427B4D5_ENSVE</name>
<dbReference type="Gene3D" id="2.130.10.10">
    <property type="entry name" value="YVTN repeat-like/Quinoprotein amine dehydrogenase"/>
    <property type="match status" value="1"/>
</dbReference>
<dbReference type="SMART" id="SM00320">
    <property type="entry name" value="WD40"/>
    <property type="match status" value="2"/>
</dbReference>
<sequence>MRRLLSAMGKEDFIMLAAAEDELGPDGKKIRPGINPAIIAELTECNALLSGQRKKRQVTSVKFVPGNELIITGSSDKVSHMEFDSSGSYLAIAGSDVRVYQVANVKLEWNLIKIFPDLSGTGKVSCVKFGADAKYLAVGSMDRNLRIFGLTGEEAEEPKSPDH</sequence>
<keyword evidence="1" id="KW-0747">Spliceosome</keyword>
<keyword evidence="1" id="KW-0508">mRNA splicing</keyword>
<keyword evidence="1" id="KW-0227">DNA damage</keyword>
<keyword evidence="1" id="KW-0833">Ubl conjugation pathway</keyword>
<keyword evidence="1" id="KW-0808">Transferase</keyword>